<comment type="caution">
    <text evidence="1">The sequence shown here is derived from an EMBL/GenBank/DDBJ whole genome shotgun (WGS) entry which is preliminary data.</text>
</comment>
<gene>
    <name evidence="1" type="ORF">AAHA92_16973</name>
</gene>
<dbReference type="AlphaFoldDB" id="A0ABD1H0R0"/>
<keyword evidence="2" id="KW-1185">Reference proteome</keyword>
<accession>A0ABD1H0R0</accession>
<name>A0ABD1H0R0_SALDI</name>
<organism evidence="1 2">
    <name type="scientific">Salvia divinorum</name>
    <name type="common">Maria pastora</name>
    <name type="synonym">Diviner's sage</name>
    <dbReference type="NCBI Taxonomy" id="28513"/>
    <lineage>
        <taxon>Eukaryota</taxon>
        <taxon>Viridiplantae</taxon>
        <taxon>Streptophyta</taxon>
        <taxon>Embryophyta</taxon>
        <taxon>Tracheophyta</taxon>
        <taxon>Spermatophyta</taxon>
        <taxon>Magnoliopsida</taxon>
        <taxon>eudicotyledons</taxon>
        <taxon>Gunneridae</taxon>
        <taxon>Pentapetalae</taxon>
        <taxon>asterids</taxon>
        <taxon>lamiids</taxon>
        <taxon>Lamiales</taxon>
        <taxon>Lamiaceae</taxon>
        <taxon>Nepetoideae</taxon>
        <taxon>Mentheae</taxon>
        <taxon>Salviinae</taxon>
        <taxon>Salvia</taxon>
        <taxon>Salvia subgen. Calosphace</taxon>
    </lineage>
</organism>
<evidence type="ECO:0000313" key="2">
    <source>
        <dbReference type="Proteomes" id="UP001567538"/>
    </source>
</evidence>
<reference evidence="1 2" key="1">
    <citation type="submission" date="2024-06" db="EMBL/GenBank/DDBJ databases">
        <title>A chromosome level genome sequence of Diviner's sage (Salvia divinorum).</title>
        <authorList>
            <person name="Ford S.A."/>
            <person name="Ro D.-K."/>
            <person name="Ness R.W."/>
            <person name="Phillips M.A."/>
        </authorList>
    </citation>
    <scope>NUCLEOTIDE SEQUENCE [LARGE SCALE GENOMIC DNA]</scope>
    <source>
        <strain evidence="1">SAF-2024a</strain>
        <tissue evidence="1">Leaf</tissue>
    </source>
</reference>
<sequence length="90" mass="10354">MRSINLEWLQQWDPQLCVTGLKEVFFGDGIIRSRALPLPLPLCITLNASQVFRSIWRVLSRGARECLMCTEISTMVLIVDLCNYFCANFK</sequence>
<dbReference type="Proteomes" id="UP001567538">
    <property type="component" value="Unassembled WGS sequence"/>
</dbReference>
<dbReference type="EMBL" id="JBEAFC010000007">
    <property type="protein sequence ID" value="KAL1548784.1"/>
    <property type="molecule type" value="Genomic_DNA"/>
</dbReference>
<protein>
    <submittedName>
        <fullName evidence="1">Uncharacterized protein</fullName>
    </submittedName>
</protein>
<proteinExistence type="predicted"/>
<evidence type="ECO:0000313" key="1">
    <source>
        <dbReference type="EMBL" id="KAL1548784.1"/>
    </source>
</evidence>